<name>A0A3N2PKB4_SODAK</name>
<dbReference type="GO" id="GO:0005634">
    <property type="term" value="C:nucleus"/>
    <property type="evidence" value="ECO:0007669"/>
    <property type="project" value="InterPro"/>
</dbReference>
<protein>
    <recommendedName>
        <fullName evidence="4">Mus7/MMS22 family protein</fullName>
    </recommendedName>
</protein>
<feature type="compositionally biased region" description="Basic and acidic residues" evidence="1">
    <location>
        <begin position="239"/>
        <end position="248"/>
    </location>
</feature>
<dbReference type="PANTHER" id="PTHR28122:SF1">
    <property type="entry name" value="E3 UBIQUITIN-PROTEIN LIGASE SUBSTRATE RECEPTOR MMS22"/>
    <property type="match status" value="1"/>
</dbReference>
<sequence length="2187" mass="244671">MANWKVLGEVPDSDDDAEFDSQETDVIPIPALEPAPPTLEQRPVAVHSEQRSIWDIPDSSPVQETRKQGPTERPKTPISSAAPATALVSSPLSSIPDDAFDNDELDEFHSQFPAGGTELLRKTPVTTRNYAEGSPDPLDFTQDDVSRSFVELTQAPPDFLLDKDADEPSEPKPIQAQQPRSQSPVTLGTQAETEFASPSTAALQYGRALRPRKPIQQHPYLIENVQYSKALRSAGVKPVRVDTEEERLRKRKAAEEDSQEQEFEADSQSIASGVGPYTASEDNTQSADDNQQESFPRLFSTPPDHRTSSPKPRGLLSSPYSRSRETDLTSPFMIDEDDDDGFPSLDILPNLSKKILSREKRPSCSTKSSARKKYRRNPMGSTSVPTTLDGKTPPRPLARIDLLESSPERPLTTLNREPNVVFEEGSETPKQHRAVLTEPRHQSPLVTTTRQIFDLTTEDDEPALVGEAGSVASNASGSDSENSVDITRFRRRARGVLPASHFRLDQSVNQANLRQKAQIRPLETTTDAIQRRGLAVRRTGTSRPQPASVFPFEVSDESDIERNEAPPISTEPPLVQTVLHLEDSDNGSGAEEYDEIDHMTQRSKRRLDRNSSYSNTSKRRKTLHTPSGKRREQQTITSHFSSRNRQPSTSRRNTSTTHPARGPQKRRSKQTKLSKAPPQIGILDVIEPSAPQFLKIAARTAKRRAHKGRTTPRTKKICLGTREDQIDAGTVLHNWTSGKIQPRSTVQPTRRDVVPKMGRRPLQHISQNLQKRSPEAIRDGPPTDPKSKHGAPILNSTLDRHHQARHPDRNKTPTPDTPVRPAQLEADLLTQPGRLAFHSKKRMLDVLYRQNVRRASSPSIILSLGSVDAPPNASHDTDSVLFPAELDEISASPPPEPVARRRKKMARPRRIDTKAAQYRHANDPLPLDSPAPVESEVAEVSDGKLLGLGPFGTQYSQHFERFPLERGIFFHEETLLGSGCVRAALDKSYADRVFQVRPRVFFSLSGQSLRWGPWNDDVSSEFGILCDTILNQLVAPDTPDDPQLDAKGAARFIRSYIQDAFSVSPDSEAESFISRLVDVFGSFLSRLQTELSHLSPRRLQVVLEILCQLLVATASGVNLCKNVDVLSSEMMRMELLLQKMSATCVSCLLGVGFGPIAKLQDDLRRLAFRQRGIRADNVAAVTWVILMTVLGDFQIPRMSFWDVTYSVLIKAEVKSGVNARTFEQLWENVFTLLPLCEFDNMGVVTSGSRYRISMDGWALPQLVLKRVFQLYKDNSRQSPSFNIYCRALLSRCHYLVEQWGWQKCSGIVGTIFDFFGSQNLSHLRNEVVYRSPAFLESLHLNPSLQVEPEDRCFHVFLKLIAVAIKQLVRSGSTNEVRNLVARTLPNHNRQYLKEHNVHQDDLGALRNHHDLLCTLYWATPPDLRPATLIQLLKQLVIPASSHKEACLINLRAWGQTARFVASKGSASEFKALYWWQTDTFQELLGQYDSVAADINQQMRNMSSDSSVGISQDLINGVIASNKLATMDVLICSTRLSLNTARYARSLELAILAANNYQIKQVLRRFSTAEPEFPWTILRDTLATLELLLDRTERALGDDKQRENEETLNETSVDDSIMLLDREITADFYAMARSVLNIESEANASSLSSLSRTDCVEQVVRVGGQLAAVLTQCGAMRLSQCFKRGRQGMFEDVPARLSLRQRQYLPLFLAVVQQRATVDLTDIGSSYPQLWLLSLVKPVRYLGFEHELAAVLGQQTNTFVPGDAGQSLRQKNYGTPRHLFAYALSWMRRSLREAPLADKKKLSTEFDSALQTSMQLMRDDLRTLEASGDGHGAYVSFVRRIISLIRAHGGDICTIPNFFYEISKEYSPPLQDPQLQVASIESYGIRLLEGDAKAAPQLFFYLYNNFKQALHNGKLGHEVAILREGMKVDAVLSFSLGKMVPAILQAATEKHELFVIFDVFCEAIRLRLAQSPVSCQIGEDALSQIPAMVHATLRWAAEVRRLGEMPLPAEKTHLFRKILFLFNTLQPVLEAYSLSMHEPACWEDLETSLELMSKTTREVEETLDSTPSLERTALSSTALFAGLCEAPDETRPRDTHVDTFATSLVRDAERNWVVTPDTITVQGPVRATQSGQGSRRPVWIAEVLLESLHGELRRWNWWWSRCRPGGLGVGGQQSRRCLAWAGGTDAAA</sequence>
<feature type="compositionally biased region" description="Polar residues" evidence="1">
    <location>
        <begin position="175"/>
        <end position="202"/>
    </location>
</feature>
<feature type="compositionally biased region" description="Acidic residues" evidence="1">
    <location>
        <begin position="11"/>
        <end position="23"/>
    </location>
</feature>
<proteinExistence type="predicted"/>
<feature type="compositionally biased region" description="Polar residues" evidence="1">
    <location>
        <begin position="634"/>
        <end position="658"/>
    </location>
</feature>
<feature type="region of interest" description="Disordered" evidence="1">
    <location>
        <begin position="888"/>
        <end position="916"/>
    </location>
</feature>
<dbReference type="Pfam" id="PF09462">
    <property type="entry name" value="Mus7"/>
    <property type="match status" value="1"/>
</dbReference>
<dbReference type="EMBL" id="ML119062">
    <property type="protein sequence ID" value="ROT34967.1"/>
    <property type="molecule type" value="Genomic_DNA"/>
</dbReference>
<keyword evidence="3" id="KW-1185">Reference proteome</keyword>
<accession>A0A3N2PKB4</accession>
<dbReference type="GO" id="GO:0035361">
    <property type="term" value="C:Cul8-RING ubiquitin ligase complex"/>
    <property type="evidence" value="ECO:0007669"/>
    <property type="project" value="TreeGrafter"/>
</dbReference>
<dbReference type="GO" id="GO:0031297">
    <property type="term" value="P:replication fork processing"/>
    <property type="evidence" value="ECO:0007669"/>
    <property type="project" value="InterPro"/>
</dbReference>
<feature type="region of interest" description="Disordered" evidence="1">
    <location>
        <begin position="232"/>
        <end position="397"/>
    </location>
</feature>
<feature type="region of interest" description="Disordered" evidence="1">
    <location>
        <begin position="740"/>
        <end position="820"/>
    </location>
</feature>
<dbReference type="PANTHER" id="PTHR28122">
    <property type="entry name" value="E3 UBIQUITIN-PROTEIN LIGASE SUBSTRATE RECEPTOR MMS22"/>
    <property type="match status" value="1"/>
</dbReference>
<reference evidence="2 3" key="1">
    <citation type="journal article" date="2018" name="Mol. Ecol.">
        <title>The obligate alkalophilic soda-lake fungus Sodiomyces alkalinus has shifted to a protein diet.</title>
        <authorList>
            <person name="Grum-Grzhimaylo A.A."/>
            <person name="Falkoski D.L."/>
            <person name="van den Heuvel J."/>
            <person name="Valero-Jimenez C.A."/>
            <person name="Min B."/>
            <person name="Choi I.G."/>
            <person name="Lipzen A."/>
            <person name="Daum C.G."/>
            <person name="Aanen D.K."/>
            <person name="Tsang A."/>
            <person name="Henrissat B."/>
            <person name="Bilanenko E.N."/>
            <person name="de Vries R.P."/>
            <person name="van Kan J.A.L."/>
            <person name="Grigoriev I.V."/>
            <person name="Debets A.J.M."/>
        </authorList>
    </citation>
    <scope>NUCLEOTIDE SEQUENCE [LARGE SCALE GENOMIC DNA]</scope>
    <source>
        <strain evidence="2 3">F11</strain>
    </source>
</reference>
<dbReference type="Proteomes" id="UP000272025">
    <property type="component" value="Unassembled WGS sequence"/>
</dbReference>
<evidence type="ECO:0000313" key="2">
    <source>
        <dbReference type="EMBL" id="ROT34967.1"/>
    </source>
</evidence>
<dbReference type="GO" id="GO:0000724">
    <property type="term" value="P:double-strand break repair via homologous recombination"/>
    <property type="evidence" value="ECO:0007669"/>
    <property type="project" value="TreeGrafter"/>
</dbReference>
<evidence type="ECO:0000256" key="1">
    <source>
        <dbReference type="SAM" id="MobiDB-lite"/>
    </source>
</evidence>
<gene>
    <name evidence="2" type="ORF">SODALDRAFT_329167</name>
</gene>
<feature type="compositionally biased region" description="Polar residues" evidence="1">
    <location>
        <begin position="280"/>
        <end position="294"/>
    </location>
</feature>
<dbReference type="STRING" id="1314773.A0A3N2PKB4"/>
<dbReference type="RefSeq" id="XP_028462773.1">
    <property type="nucleotide sequence ID" value="XM_028610865.1"/>
</dbReference>
<dbReference type="OrthoDB" id="2386201at2759"/>
<feature type="compositionally biased region" description="Basic and acidic residues" evidence="1">
    <location>
        <begin position="64"/>
        <end position="75"/>
    </location>
</feature>
<feature type="region of interest" description="Disordered" evidence="1">
    <location>
        <begin position="1"/>
        <end position="220"/>
    </location>
</feature>
<evidence type="ECO:0008006" key="4">
    <source>
        <dbReference type="Google" id="ProtNLM"/>
    </source>
</evidence>
<feature type="region of interest" description="Disordered" evidence="1">
    <location>
        <begin position="524"/>
        <end position="680"/>
    </location>
</feature>
<organism evidence="2 3">
    <name type="scientific">Sodiomyces alkalinus (strain CBS 110278 / VKM F-3762 / F11)</name>
    <name type="common">Alkaliphilic filamentous fungus</name>
    <dbReference type="NCBI Taxonomy" id="1314773"/>
    <lineage>
        <taxon>Eukaryota</taxon>
        <taxon>Fungi</taxon>
        <taxon>Dikarya</taxon>
        <taxon>Ascomycota</taxon>
        <taxon>Pezizomycotina</taxon>
        <taxon>Sordariomycetes</taxon>
        <taxon>Hypocreomycetidae</taxon>
        <taxon>Glomerellales</taxon>
        <taxon>Plectosphaerellaceae</taxon>
        <taxon>Sodiomyces</taxon>
    </lineage>
</organism>
<feature type="compositionally biased region" description="Basic and acidic residues" evidence="1">
    <location>
        <begin position="798"/>
        <end position="811"/>
    </location>
</feature>
<evidence type="ECO:0000313" key="3">
    <source>
        <dbReference type="Proteomes" id="UP000272025"/>
    </source>
</evidence>
<feature type="compositionally biased region" description="Acidic residues" evidence="1">
    <location>
        <begin position="256"/>
        <end position="265"/>
    </location>
</feature>
<dbReference type="GeneID" id="39579343"/>
<dbReference type="InterPro" id="IPR019021">
    <property type="entry name" value="Mms22"/>
</dbReference>
<feature type="compositionally biased region" description="Basic residues" evidence="1">
    <location>
        <begin position="663"/>
        <end position="672"/>
    </location>
</feature>